<dbReference type="AlphaFoldDB" id="A0AAD7E3C7"/>
<comment type="caution">
    <text evidence="2">The sequence shown here is derived from an EMBL/GenBank/DDBJ whole genome shotgun (WGS) entry which is preliminary data.</text>
</comment>
<proteinExistence type="predicted"/>
<protein>
    <submittedName>
        <fullName evidence="2">Uncharacterized protein</fullName>
    </submittedName>
</protein>
<sequence length="139" mass="15799">MRDVTLHLCTVHDAQRRRPATPRAAALHRPRSADTLHRRPATHAPPLWAIVLHRRAEPPLPCDAPRRCRPALPRAFRRPAPPAHAPMRVCGLKFVARCRHRHDHHGRRLAPLLPGDAPCCRYRCSGRHGGWRQRRVGSG</sequence>
<evidence type="ECO:0000256" key="1">
    <source>
        <dbReference type="SAM" id="MobiDB-lite"/>
    </source>
</evidence>
<reference evidence="2" key="1">
    <citation type="submission" date="2023-03" db="EMBL/GenBank/DDBJ databases">
        <title>Massive genome expansion in bonnet fungi (Mycena s.s.) driven by repeated elements and novel gene families across ecological guilds.</title>
        <authorList>
            <consortium name="Lawrence Berkeley National Laboratory"/>
            <person name="Harder C.B."/>
            <person name="Miyauchi S."/>
            <person name="Viragh M."/>
            <person name="Kuo A."/>
            <person name="Thoen E."/>
            <person name="Andreopoulos B."/>
            <person name="Lu D."/>
            <person name="Skrede I."/>
            <person name="Drula E."/>
            <person name="Henrissat B."/>
            <person name="Morin E."/>
            <person name="Kohler A."/>
            <person name="Barry K."/>
            <person name="LaButti K."/>
            <person name="Morin E."/>
            <person name="Salamov A."/>
            <person name="Lipzen A."/>
            <person name="Mereny Z."/>
            <person name="Hegedus B."/>
            <person name="Baldrian P."/>
            <person name="Stursova M."/>
            <person name="Weitz H."/>
            <person name="Taylor A."/>
            <person name="Grigoriev I.V."/>
            <person name="Nagy L.G."/>
            <person name="Martin F."/>
            <person name="Kauserud H."/>
        </authorList>
    </citation>
    <scope>NUCLEOTIDE SEQUENCE</scope>
    <source>
        <strain evidence="2">9144</strain>
    </source>
</reference>
<feature type="region of interest" description="Disordered" evidence="1">
    <location>
        <begin position="15"/>
        <end position="39"/>
    </location>
</feature>
<organism evidence="2 3">
    <name type="scientific">Mycena pura</name>
    <dbReference type="NCBI Taxonomy" id="153505"/>
    <lineage>
        <taxon>Eukaryota</taxon>
        <taxon>Fungi</taxon>
        <taxon>Dikarya</taxon>
        <taxon>Basidiomycota</taxon>
        <taxon>Agaricomycotina</taxon>
        <taxon>Agaricomycetes</taxon>
        <taxon>Agaricomycetidae</taxon>
        <taxon>Agaricales</taxon>
        <taxon>Marasmiineae</taxon>
        <taxon>Mycenaceae</taxon>
        <taxon>Mycena</taxon>
    </lineage>
</organism>
<keyword evidence="3" id="KW-1185">Reference proteome</keyword>
<dbReference type="Proteomes" id="UP001219525">
    <property type="component" value="Unassembled WGS sequence"/>
</dbReference>
<dbReference type="EMBL" id="JARJCW010000004">
    <property type="protein sequence ID" value="KAJ7226155.1"/>
    <property type="molecule type" value="Genomic_DNA"/>
</dbReference>
<evidence type="ECO:0000313" key="3">
    <source>
        <dbReference type="Proteomes" id="UP001219525"/>
    </source>
</evidence>
<evidence type="ECO:0000313" key="2">
    <source>
        <dbReference type="EMBL" id="KAJ7226155.1"/>
    </source>
</evidence>
<name>A0AAD7E3C7_9AGAR</name>
<gene>
    <name evidence="2" type="ORF">GGX14DRAFT_556903</name>
</gene>
<feature type="compositionally biased region" description="Basic residues" evidence="1">
    <location>
        <begin position="15"/>
        <end position="30"/>
    </location>
</feature>
<accession>A0AAD7E3C7</accession>